<proteinExistence type="predicted"/>
<dbReference type="PANTHER" id="PTHR38111:SF6">
    <property type="entry name" value="FINGER DOMAIN PROTEIN, PUTATIVE (AFU_ORTHOLOGUE AFUA_8G01940)-RELATED"/>
    <property type="match status" value="1"/>
</dbReference>
<dbReference type="Proteomes" id="UP000013776">
    <property type="component" value="Unassembled WGS sequence"/>
</dbReference>
<comment type="caution">
    <text evidence="1">The sequence shown here is derived from an EMBL/GenBank/DDBJ whole genome shotgun (WGS) entry which is preliminary data.</text>
</comment>
<dbReference type="Pfam" id="PF11951">
    <property type="entry name" value="Fungal_trans_2"/>
    <property type="match status" value="1"/>
</dbReference>
<dbReference type="OrthoDB" id="194358at2759"/>
<organism evidence="1 2">
    <name type="scientific">Taphrina deformans (strain PYCC 5710 / ATCC 11124 / CBS 356.35 / IMI 108563 / JCM 9778 / NBRC 8474)</name>
    <name type="common">Peach leaf curl fungus</name>
    <name type="synonym">Lalaria deformans</name>
    <dbReference type="NCBI Taxonomy" id="1097556"/>
    <lineage>
        <taxon>Eukaryota</taxon>
        <taxon>Fungi</taxon>
        <taxon>Dikarya</taxon>
        <taxon>Ascomycota</taxon>
        <taxon>Taphrinomycotina</taxon>
        <taxon>Taphrinomycetes</taxon>
        <taxon>Taphrinales</taxon>
        <taxon>Taphrinaceae</taxon>
        <taxon>Taphrina</taxon>
    </lineage>
</organism>
<evidence type="ECO:0000313" key="2">
    <source>
        <dbReference type="Proteomes" id="UP000013776"/>
    </source>
</evidence>
<dbReference type="InterPro" id="IPR021858">
    <property type="entry name" value="Fun_TF"/>
</dbReference>
<reference evidence="1 2" key="1">
    <citation type="journal article" date="2013" name="MBio">
        <title>Genome sequencing of the plant pathogen Taphrina deformans, the causal agent of peach leaf curl.</title>
        <authorList>
            <person name="Cisse O.H."/>
            <person name="Almeida J.M.G.C.F."/>
            <person name="Fonseca A."/>
            <person name="Kumar A.A."/>
            <person name="Salojaervi J."/>
            <person name="Overmyer K."/>
            <person name="Hauser P.M."/>
            <person name="Pagni M."/>
        </authorList>
    </citation>
    <scope>NUCLEOTIDE SEQUENCE [LARGE SCALE GENOMIC DNA]</scope>
    <source>
        <strain evidence="2">PYCC 5710 / ATCC 11124 / CBS 356.35 / IMI 108563 / JCM 9778 / NBRC 8474</strain>
    </source>
</reference>
<name>R4XGS1_TAPDE</name>
<evidence type="ECO:0000313" key="1">
    <source>
        <dbReference type="EMBL" id="CCG83682.1"/>
    </source>
</evidence>
<dbReference type="EMBL" id="CAHR02000169">
    <property type="protein sequence ID" value="CCG83682.1"/>
    <property type="molecule type" value="Genomic_DNA"/>
</dbReference>
<dbReference type="CDD" id="cd12148">
    <property type="entry name" value="fungal_TF_MHR"/>
    <property type="match status" value="1"/>
</dbReference>
<dbReference type="InterPro" id="IPR053178">
    <property type="entry name" value="Osmoadaptation_assoc"/>
</dbReference>
<dbReference type="PANTHER" id="PTHR38111">
    <property type="entry name" value="ZN(2)-C6 FUNGAL-TYPE DOMAIN-CONTAINING PROTEIN-RELATED"/>
    <property type="match status" value="1"/>
</dbReference>
<dbReference type="VEuPathDB" id="FungiDB:TAPDE_004002"/>
<gene>
    <name evidence="1" type="ORF">TAPDE_004002</name>
</gene>
<protein>
    <submittedName>
        <fullName evidence="1">Uncharacterized protein</fullName>
    </submittedName>
</protein>
<accession>R4XGS1</accession>
<keyword evidence="2" id="KW-1185">Reference proteome</keyword>
<dbReference type="AlphaFoldDB" id="R4XGS1"/>
<sequence length="460" mass="50876">MYSDDPMYTSLTQSGDLMLDNDLCNVYDPSPLVCSGADPRNSTDPLGQLPSQATAFQLETFFYHRFIDSVWLHSQADAWKEHLPAVLHKSPALYYSVMSLSALFMAKTDRNPQAKDLALSLYQATLGHLQTALFDTSAAFEDTTLMATVIIGFYELIDKSTHESWASHSRGTAELMRMRGQQNLHTGTGRMLFRTFRGFEVLRAILQVDRTFVADEAWTSASANPQTILSSKGLLRPSTTDPPAAGSQLATAEQPDYAAVLFMLGGQAANLQADCAQQSSRGKLTREESSALVDRATRIEQKLYTWRTSLPTIYNTTQAVPATTPTAVHHTSTSPNSFTIGYQLCFYAGFLLLVHRTIAKYVHRDLARVPATDQALARMILQTADLLTRGQTTMSLNITWPVYMSSITLLNDAERRWSLKVLRLIGVEKGWSVAKSALSAAAESARRSELRTEQRGPQGS</sequence>